<evidence type="ECO:0000313" key="6">
    <source>
        <dbReference type="EMBL" id="GMA92450.1"/>
    </source>
</evidence>
<comment type="subcellular location">
    <subcellularLocation>
        <location evidence="1">Membrane</location>
        <topology evidence="1">Multi-pass membrane protein</topology>
    </subcellularLocation>
</comment>
<feature type="transmembrane region" description="Helical" evidence="5">
    <location>
        <begin position="309"/>
        <end position="329"/>
    </location>
</feature>
<dbReference type="EMBL" id="BSVA01000001">
    <property type="protein sequence ID" value="GMA92450.1"/>
    <property type="molecule type" value="Genomic_DNA"/>
</dbReference>
<accession>A0ABQ6JYT2</accession>
<reference evidence="7" key="1">
    <citation type="journal article" date="2019" name="Int. J. Syst. Evol. Microbiol.">
        <title>The Global Catalogue of Microorganisms (GCM) 10K type strain sequencing project: providing services to taxonomists for standard genome sequencing and annotation.</title>
        <authorList>
            <consortium name="The Broad Institute Genomics Platform"/>
            <consortium name="The Broad Institute Genome Sequencing Center for Infectious Disease"/>
            <person name="Wu L."/>
            <person name="Ma J."/>
        </authorList>
    </citation>
    <scope>NUCLEOTIDE SEQUENCE [LARGE SCALE GENOMIC DNA]</scope>
    <source>
        <strain evidence="7">NBRC 108755</strain>
    </source>
</reference>
<keyword evidence="3 5" id="KW-1133">Transmembrane helix</keyword>
<feature type="transmembrane region" description="Helical" evidence="5">
    <location>
        <begin position="182"/>
        <end position="204"/>
    </location>
</feature>
<proteinExistence type="predicted"/>
<feature type="transmembrane region" description="Helical" evidence="5">
    <location>
        <begin position="6"/>
        <end position="24"/>
    </location>
</feature>
<evidence type="ECO:0008006" key="8">
    <source>
        <dbReference type="Google" id="ProtNLM"/>
    </source>
</evidence>
<dbReference type="SUPFAM" id="SSF111352">
    <property type="entry name" value="Ammonium transporter"/>
    <property type="match status" value="1"/>
</dbReference>
<dbReference type="Gene3D" id="1.10.3430.10">
    <property type="entry name" value="Ammonium transporter AmtB like domains"/>
    <property type="match status" value="1"/>
</dbReference>
<evidence type="ECO:0000256" key="5">
    <source>
        <dbReference type="SAM" id="Phobius"/>
    </source>
</evidence>
<dbReference type="InterPro" id="IPR029020">
    <property type="entry name" value="Ammonium/urea_transptr"/>
</dbReference>
<comment type="caution">
    <text evidence="6">The sequence shown here is derived from an EMBL/GenBank/DDBJ whole genome shotgun (WGS) entry which is preliminary data.</text>
</comment>
<keyword evidence="4 5" id="KW-0472">Membrane</keyword>
<protein>
    <recommendedName>
        <fullName evidence="8">Ammonium transporter AmtB-like domain-containing protein</fullName>
    </recommendedName>
</protein>
<evidence type="ECO:0000256" key="2">
    <source>
        <dbReference type="ARBA" id="ARBA00022692"/>
    </source>
</evidence>
<evidence type="ECO:0000256" key="3">
    <source>
        <dbReference type="ARBA" id="ARBA00022989"/>
    </source>
</evidence>
<name>A0ABQ6JYT2_9MICO</name>
<feature type="transmembrane region" description="Helical" evidence="5">
    <location>
        <begin position="241"/>
        <end position="259"/>
    </location>
</feature>
<feature type="transmembrane region" description="Helical" evidence="5">
    <location>
        <begin position="58"/>
        <end position="77"/>
    </location>
</feature>
<feature type="transmembrane region" description="Helical" evidence="5">
    <location>
        <begin position="158"/>
        <end position="176"/>
    </location>
</feature>
<gene>
    <name evidence="6" type="ORF">GCM10025869_29790</name>
</gene>
<dbReference type="Proteomes" id="UP001157069">
    <property type="component" value="Unassembled WGS sequence"/>
</dbReference>
<evidence type="ECO:0000256" key="4">
    <source>
        <dbReference type="ARBA" id="ARBA00023136"/>
    </source>
</evidence>
<keyword evidence="2 5" id="KW-0812">Transmembrane</keyword>
<evidence type="ECO:0000313" key="7">
    <source>
        <dbReference type="Proteomes" id="UP001157069"/>
    </source>
</evidence>
<feature type="transmembrane region" description="Helical" evidence="5">
    <location>
        <begin position="31"/>
        <end position="52"/>
    </location>
</feature>
<feature type="transmembrane region" description="Helical" evidence="5">
    <location>
        <begin position="271"/>
        <end position="289"/>
    </location>
</feature>
<keyword evidence="7" id="KW-1185">Reference proteome</keyword>
<feature type="transmembrane region" description="Helical" evidence="5">
    <location>
        <begin position="89"/>
        <end position="114"/>
    </location>
</feature>
<organism evidence="6 7">
    <name type="scientific">Homoserinibacter gongjuensis</name>
    <dbReference type="NCBI Taxonomy" id="1162968"/>
    <lineage>
        <taxon>Bacteria</taxon>
        <taxon>Bacillati</taxon>
        <taxon>Actinomycetota</taxon>
        <taxon>Actinomycetes</taxon>
        <taxon>Micrococcales</taxon>
        <taxon>Microbacteriaceae</taxon>
        <taxon>Homoserinibacter</taxon>
    </lineage>
</organism>
<dbReference type="RefSeq" id="WP_284301197.1">
    <property type="nucleotide sequence ID" value="NZ_BSVA01000001.1"/>
</dbReference>
<evidence type="ECO:0000256" key="1">
    <source>
        <dbReference type="ARBA" id="ARBA00004141"/>
    </source>
</evidence>
<sequence>MPELLLFAALCCAVMTAALMWMLRPPGPAEAIIRACAAAAGAASVSVAIGVATDADTAAFFLASAFAAAPVSVLLGAAAQEARPGRRGVAWALVLTWSLVVFPVCAVVPPLIFGMCAESECRVEDFGGGLALLVSSAASVLLAWRAPGGVARESWTRFALPVLLVWIAGALWLASLEGVIDAYTWRILLAALAAPLAGAVAWTLVDVLRRSDRHPLRSAADGLLAGLVAIVPGAAGISFPWTLVVGALAGAAAALVYGLRRLATAGRAGHWALVVLTSTAVGYLAPAVAGDSIGFVFSGRIAALAPPVLAFLAVGALGVLASVPSWVIGARRGS</sequence>